<dbReference type="SUPFAM" id="SSF57850">
    <property type="entry name" value="RING/U-box"/>
    <property type="match status" value="1"/>
</dbReference>
<evidence type="ECO:0000256" key="1">
    <source>
        <dbReference type="SAM" id="MobiDB-lite"/>
    </source>
</evidence>
<dbReference type="PANTHER" id="PTHR21540:SF0">
    <property type="entry name" value="PHD FAMILY PROTEIN"/>
    <property type="match status" value="1"/>
</dbReference>
<feature type="compositionally biased region" description="Acidic residues" evidence="1">
    <location>
        <begin position="297"/>
        <end position="308"/>
    </location>
</feature>
<protein>
    <recommendedName>
        <fullName evidence="4">RING-type domain-containing protein</fullName>
    </recommendedName>
</protein>
<evidence type="ECO:0000313" key="2">
    <source>
        <dbReference type="EMBL" id="KAL2837546.1"/>
    </source>
</evidence>
<proteinExistence type="predicted"/>
<evidence type="ECO:0000313" key="3">
    <source>
        <dbReference type="Proteomes" id="UP001610444"/>
    </source>
</evidence>
<feature type="compositionally biased region" description="Basic and acidic residues" evidence="1">
    <location>
        <begin position="279"/>
        <end position="291"/>
    </location>
</feature>
<organism evidence="2 3">
    <name type="scientific">Aspergillus pseudodeflectus</name>
    <dbReference type="NCBI Taxonomy" id="176178"/>
    <lineage>
        <taxon>Eukaryota</taxon>
        <taxon>Fungi</taxon>
        <taxon>Dikarya</taxon>
        <taxon>Ascomycota</taxon>
        <taxon>Pezizomycotina</taxon>
        <taxon>Eurotiomycetes</taxon>
        <taxon>Eurotiomycetidae</taxon>
        <taxon>Eurotiales</taxon>
        <taxon>Aspergillaceae</taxon>
        <taxon>Aspergillus</taxon>
        <taxon>Aspergillus subgen. Nidulantes</taxon>
    </lineage>
</organism>
<evidence type="ECO:0008006" key="4">
    <source>
        <dbReference type="Google" id="ProtNLM"/>
    </source>
</evidence>
<accession>A0ABR4JBX5</accession>
<dbReference type="Proteomes" id="UP001610444">
    <property type="component" value="Unassembled WGS sequence"/>
</dbReference>
<keyword evidence="3" id="KW-1185">Reference proteome</keyword>
<comment type="caution">
    <text evidence="2">The sequence shown here is derived from an EMBL/GenBank/DDBJ whole genome shotgun (WGS) entry which is preliminary data.</text>
</comment>
<dbReference type="PANTHER" id="PTHR21540">
    <property type="entry name" value="RING FINGER AND SWIM DOMAIN-CONTAINING PROTEIN 2"/>
    <property type="match status" value="1"/>
</dbReference>
<feature type="region of interest" description="Disordered" evidence="1">
    <location>
        <begin position="271"/>
        <end position="308"/>
    </location>
</feature>
<dbReference type="EMBL" id="JBFXLR010000096">
    <property type="protein sequence ID" value="KAL2837546.1"/>
    <property type="molecule type" value="Genomic_DNA"/>
</dbReference>
<dbReference type="InterPro" id="IPR039903">
    <property type="entry name" value="Zswim2"/>
</dbReference>
<dbReference type="GeneID" id="98153076"/>
<name>A0ABR4JBX5_9EURO</name>
<gene>
    <name evidence="2" type="ORF">BJX68DRAFT_220896</name>
</gene>
<dbReference type="Gene3D" id="3.30.40.10">
    <property type="entry name" value="Zinc/RING finger domain, C3HC4 (zinc finger)"/>
    <property type="match status" value="1"/>
</dbReference>
<dbReference type="RefSeq" id="XP_070892592.1">
    <property type="nucleotide sequence ID" value="XM_071037912.1"/>
</dbReference>
<dbReference type="InterPro" id="IPR013083">
    <property type="entry name" value="Znf_RING/FYVE/PHD"/>
</dbReference>
<reference evidence="2 3" key="1">
    <citation type="submission" date="2024-07" db="EMBL/GenBank/DDBJ databases">
        <title>Section-level genome sequencing and comparative genomics of Aspergillus sections Usti and Cavernicolus.</title>
        <authorList>
            <consortium name="Lawrence Berkeley National Laboratory"/>
            <person name="Nybo J.L."/>
            <person name="Vesth T.C."/>
            <person name="Theobald S."/>
            <person name="Frisvad J.C."/>
            <person name="Larsen T.O."/>
            <person name="Kjaerboelling I."/>
            <person name="Rothschild-Mancinelli K."/>
            <person name="Lyhne E.K."/>
            <person name="Kogle M.E."/>
            <person name="Barry K."/>
            <person name="Clum A."/>
            <person name="Na H."/>
            <person name="Ledsgaard L."/>
            <person name="Lin J."/>
            <person name="Lipzen A."/>
            <person name="Kuo A."/>
            <person name="Riley R."/>
            <person name="Mondo S."/>
            <person name="LaButti K."/>
            <person name="Haridas S."/>
            <person name="Pangalinan J."/>
            <person name="Salamov A.A."/>
            <person name="Simmons B.A."/>
            <person name="Magnuson J.K."/>
            <person name="Chen J."/>
            <person name="Drula E."/>
            <person name="Henrissat B."/>
            <person name="Wiebenga A."/>
            <person name="Lubbers R.J."/>
            <person name="Gomes A.C."/>
            <person name="Macurrencykelacurrency M.R."/>
            <person name="Stajich J."/>
            <person name="Grigoriev I.V."/>
            <person name="Mortensen U.H."/>
            <person name="De vries R.P."/>
            <person name="Baker S.E."/>
            <person name="Andersen M.R."/>
        </authorList>
    </citation>
    <scope>NUCLEOTIDE SEQUENCE [LARGE SCALE GENOMIC DNA]</scope>
    <source>
        <strain evidence="2 3">CBS 756.74</strain>
    </source>
</reference>
<sequence length="370" mass="42666">MSQPSTTADPPRTDGFLIEYAFLPRFPYPRDASDLPAWREMVRSQVSDDEYLVSKRIYEELTVPLSWPVPPRHVYRVLAAFRRKAHKDARVAGFTAELVQFHGYVGQIILELRAAEYDYLKDEETVRELEMESLGFPSRIRAGEEGNVVADDESEGEDTIHERFGCYDWDDYGKPVYCSLMDRLGLRDDEDTDGSDMDSNMNRNMATDVESDVEGNIESDMENDALAAKRRRIEGDCSICFSPLKVDRTPEQVDFCVLIWETCWLGRENADSNENEQSQEGHDEDEVHGKEPSQVAEGEDEGDNDNDGYDDNDDGLVWCRASCGINYHFDCFKRWVPQFEFRRHVTCPSCRRRWSDWSRFLPLAEARGLL</sequence>